<proteinExistence type="predicted"/>
<comment type="caution">
    <text evidence="1">The sequence shown here is derived from an EMBL/GenBank/DDBJ whole genome shotgun (WGS) entry which is preliminary data.</text>
</comment>
<reference evidence="1 2" key="1">
    <citation type="submission" date="2015-07" db="EMBL/GenBank/DDBJ databases">
        <title>Genome sequence of Ornatilinea apprima DSM 23815.</title>
        <authorList>
            <person name="Hemp J."/>
            <person name="Ward L.M."/>
            <person name="Pace L.A."/>
            <person name="Fischer W.W."/>
        </authorList>
    </citation>
    <scope>NUCLEOTIDE SEQUENCE [LARGE SCALE GENOMIC DNA]</scope>
    <source>
        <strain evidence="1 2">P3M-1</strain>
    </source>
</reference>
<dbReference type="AlphaFoldDB" id="A0A0P6X9T7"/>
<evidence type="ECO:0000313" key="2">
    <source>
        <dbReference type="Proteomes" id="UP000050417"/>
    </source>
</evidence>
<dbReference type="EMBL" id="LGCL01000024">
    <property type="protein sequence ID" value="KPL76977.1"/>
    <property type="molecule type" value="Genomic_DNA"/>
</dbReference>
<organism evidence="1 2">
    <name type="scientific">Ornatilinea apprima</name>
    <dbReference type="NCBI Taxonomy" id="1134406"/>
    <lineage>
        <taxon>Bacteria</taxon>
        <taxon>Bacillati</taxon>
        <taxon>Chloroflexota</taxon>
        <taxon>Anaerolineae</taxon>
        <taxon>Anaerolineales</taxon>
        <taxon>Anaerolineaceae</taxon>
        <taxon>Ornatilinea</taxon>
    </lineage>
</organism>
<evidence type="ECO:0000313" key="1">
    <source>
        <dbReference type="EMBL" id="KPL76977.1"/>
    </source>
</evidence>
<keyword evidence="2" id="KW-1185">Reference proteome</keyword>
<sequence length="101" mass="11354">MLIDNSRLTAISKAVRQRLRKNLITILMYAREASRPFFGCRARSLGVFSRADSRPPLPKNRLLIGGAAPIHTLRLTSPSPENLLMVLNLQRIDMQANCPEN</sequence>
<protein>
    <submittedName>
        <fullName evidence="1">Uncharacterized protein</fullName>
    </submittedName>
</protein>
<accession>A0A0P6X9T7</accession>
<dbReference type="Proteomes" id="UP000050417">
    <property type="component" value="Unassembled WGS sequence"/>
</dbReference>
<gene>
    <name evidence="1" type="ORF">ADN00_10380</name>
</gene>
<name>A0A0P6X9T7_9CHLR</name>
<dbReference type="STRING" id="1134406.ADN00_10380"/>